<feature type="domain" description="Reverse transcriptase zinc-binding" evidence="2">
    <location>
        <begin position="3"/>
        <end position="65"/>
    </location>
</feature>
<dbReference type="Proteomes" id="UP000694240">
    <property type="component" value="Chromosome 8"/>
</dbReference>
<evidence type="ECO:0000313" key="3">
    <source>
        <dbReference type="EMBL" id="KAG7578685.1"/>
    </source>
</evidence>
<keyword evidence="3" id="KW-0695">RNA-directed DNA polymerase</keyword>
<reference evidence="3 4" key="1">
    <citation type="submission" date="2020-12" db="EMBL/GenBank/DDBJ databases">
        <title>Concerted genomic and epigenomic changes stabilize Arabidopsis allopolyploids.</title>
        <authorList>
            <person name="Chen Z."/>
        </authorList>
    </citation>
    <scope>NUCLEOTIDE SEQUENCE [LARGE SCALE GENOMIC DNA]</scope>
    <source>
        <strain evidence="3">Allo738</strain>
        <tissue evidence="3">Leaf</tissue>
    </source>
</reference>
<proteinExistence type="predicted"/>
<keyword evidence="4" id="KW-1185">Reference proteome</keyword>
<accession>A0A8T2B021</accession>
<dbReference type="InterPro" id="IPR026960">
    <property type="entry name" value="RVT-Znf"/>
</dbReference>
<organism evidence="3 4">
    <name type="scientific">Arabidopsis thaliana x Arabidopsis arenosa</name>
    <dbReference type="NCBI Taxonomy" id="1240361"/>
    <lineage>
        <taxon>Eukaryota</taxon>
        <taxon>Viridiplantae</taxon>
        <taxon>Streptophyta</taxon>
        <taxon>Embryophyta</taxon>
        <taxon>Tracheophyta</taxon>
        <taxon>Spermatophyta</taxon>
        <taxon>Magnoliopsida</taxon>
        <taxon>eudicotyledons</taxon>
        <taxon>Gunneridae</taxon>
        <taxon>Pentapetalae</taxon>
        <taxon>rosids</taxon>
        <taxon>malvids</taxon>
        <taxon>Brassicales</taxon>
        <taxon>Brassicaceae</taxon>
        <taxon>Camelineae</taxon>
        <taxon>Arabidopsis</taxon>
    </lineage>
</organism>
<evidence type="ECO:0000313" key="4">
    <source>
        <dbReference type="Proteomes" id="UP000694240"/>
    </source>
</evidence>
<sequence>MAEIWQIKSAPKIKFFLWKAMRNALPIGENLSFRGINTYATCPNCGLEETITHLFFLCSFAKQVWEIAPFHHLPIVNLTNPLRTVIETSKRLICLPPVGISDGPLFPWILWTIWTSRNKKISENRQATAPEVISQSIAHAKEWMLAERQYLRLAPKESRLRLLSLISRQSGSSRMPPGELSHTKRVLDGH</sequence>
<dbReference type="GO" id="GO:0003964">
    <property type="term" value="F:RNA-directed DNA polymerase activity"/>
    <property type="evidence" value="ECO:0007669"/>
    <property type="project" value="UniProtKB-KW"/>
</dbReference>
<gene>
    <name evidence="3" type="ORF">ISN45_Aa03g028600</name>
</gene>
<keyword evidence="3" id="KW-0808">Transferase</keyword>
<keyword evidence="3" id="KW-0548">Nucleotidyltransferase</keyword>
<feature type="compositionally biased region" description="Basic and acidic residues" evidence="1">
    <location>
        <begin position="181"/>
        <end position="190"/>
    </location>
</feature>
<protein>
    <submittedName>
        <fullName evidence="3">Reverse transcriptase zinc-binding domain</fullName>
    </submittedName>
</protein>
<dbReference type="EMBL" id="JAEFBK010000008">
    <property type="protein sequence ID" value="KAG7578685.1"/>
    <property type="molecule type" value="Genomic_DNA"/>
</dbReference>
<comment type="caution">
    <text evidence="3">The sequence shown here is derived from an EMBL/GenBank/DDBJ whole genome shotgun (WGS) entry which is preliminary data.</text>
</comment>
<dbReference type="Pfam" id="PF13966">
    <property type="entry name" value="zf-RVT"/>
    <property type="match status" value="1"/>
</dbReference>
<evidence type="ECO:0000259" key="2">
    <source>
        <dbReference type="Pfam" id="PF13966"/>
    </source>
</evidence>
<name>A0A8T2B021_9BRAS</name>
<feature type="region of interest" description="Disordered" evidence="1">
    <location>
        <begin position="170"/>
        <end position="190"/>
    </location>
</feature>
<dbReference type="AlphaFoldDB" id="A0A8T2B021"/>
<evidence type="ECO:0000256" key="1">
    <source>
        <dbReference type="SAM" id="MobiDB-lite"/>
    </source>
</evidence>